<dbReference type="PANTHER" id="PTHR10194:SF60">
    <property type="entry name" value="RAS GTPASE-ACTIVATING PROTEIN RASKOL"/>
    <property type="match status" value="1"/>
</dbReference>
<evidence type="ECO:0000256" key="2">
    <source>
        <dbReference type="SAM" id="MobiDB-lite"/>
    </source>
</evidence>
<feature type="region of interest" description="Disordered" evidence="2">
    <location>
        <begin position="435"/>
        <end position="457"/>
    </location>
</feature>
<keyword evidence="6" id="KW-1185">Reference proteome</keyword>
<dbReference type="InterPro" id="IPR039360">
    <property type="entry name" value="Ras_GTPase"/>
</dbReference>
<evidence type="ECO:0000313" key="5">
    <source>
        <dbReference type="EMBL" id="KJZ73849.1"/>
    </source>
</evidence>
<dbReference type="SUPFAM" id="SSF48350">
    <property type="entry name" value="GTPase activation domain, GAP"/>
    <property type="match status" value="1"/>
</dbReference>
<dbReference type="Proteomes" id="UP000054481">
    <property type="component" value="Unassembled WGS sequence"/>
</dbReference>
<dbReference type="Pfam" id="PF00168">
    <property type="entry name" value="C2"/>
    <property type="match status" value="1"/>
</dbReference>
<feature type="compositionally biased region" description="Low complexity" evidence="2">
    <location>
        <begin position="1"/>
        <end position="40"/>
    </location>
</feature>
<dbReference type="InterPro" id="IPR000008">
    <property type="entry name" value="C2_dom"/>
</dbReference>
<dbReference type="Gene3D" id="1.10.506.10">
    <property type="entry name" value="GTPase Activation - p120gap, domain 1"/>
    <property type="match status" value="1"/>
</dbReference>
<dbReference type="CDD" id="cd05137">
    <property type="entry name" value="RasGAP_CLA2_BUD2"/>
    <property type="match status" value="1"/>
</dbReference>
<protein>
    <submittedName>
        <fullName evidence="5">Uncharacterized protein</fullName>
    </submittedName>
</protein>
<dbReference type="EMBL" id="KQ030531">
    <property type="protein sequence ID" value="KJZ73849.1"/>
    <property type="molecule type" value="Genomic_DNA"/>
</dbReference>
<dbReference type="SMART" id="SM00233">
    <property type="entry name" value="PH"/>
    <property type="match status" value="1"/>
</dbReference>
<reference evidence="5 6" key="1">
    <citation type="journal article" date="2014" name="Genome Biol. Evol.">
        <title>Comparative genomics and transcriptomics analyses reveal divergent lifestyle features of nematode endoparasitic fungus Hirsutella minnesotensis.</title>
        <authorList>
            <person name="Lai Y."/>
            <person name="Liu K."/>
            <person name="Zhang X."/>
            <person name="Zhang X."/>
            <person name="Li K."/>
            <person name="Wang N."/>
            <person name="Shu C."/>
            <person name="Wu Y."/>
            <person name="Wang C."/>
            <person name="Bushley K.E."/>
            <person name="Xiang M."/>
            <person name="Liu X."/>
        </authorList>
    </citation>
    <scope>NUCLEOTIDE SEQUENCE [LARGE SCALE GENOMIC DNA]</scope>
    <source>
        <strain evidence="5 6">3608</strain>
    </source>
</reference>
<evidence type="ECO:0000313" key="6">
    <source>
        <dbReference type="Proteomes" id="UP000054481"/>
    </source>
</evidence>
<evidence type="ECO:0000259" key="3">
    <source>
        <dbReference type="PROSITE" id="PS50004"/>
    </source>
</evidence>
<dbReference type="CDD" id="cd00030">
    <property type="entry name" value="C2"/>
    <property type="match status" value="1"/>
</dbReference>
<evidence type="ECO:0000256" key="1">
    <source>
        <dbReference type="ARBA" id="ARBA00022468"/>
    </source>
</evidence>
<dbReference type="SUPFAM" id="SSF49562">
    <property type="entry name" value="C2 domain (Calcium/lipid-binding domain, CaLB)"/>
    <property type="match status" value="1"/>
</dbReference>
<dbReference type="OrthoDB" id="775356at2759"/>
<feature type="compositionally biased region" description="Polar residues" evidence="2">
    <location>
        <begin position="242"/>
        <end position="251"/>
    </location>
</feature>
<organism evidence="5 6">
    <name type="scientific">Hirsutella minnesotensis 3608</name>
    <dbReference type="NCBI Taxonomy" id="1043627"/>
    <lineage>
        <taxon>Eukaryota</taxon>
        <taxon>Fungi</taxon>
        <taxon>Dikarya</taxon>
        <taxon>Ascomycota</taxon>
        <taxon>Pezizomycotina</taxon>
        <taxon>Sordariomycetes</taxon>
        <taxon>Hypocreomycetidae</taxon>
        <taxon>Hypocreales</taxon>
        <taxon>Ophiocordycipitaceae</taxon>
        <taxon>Hirsutella</taxon>
    </lineage>
</organism>
<sequence>MEGQASAALSESGGSETLGWPRPQRQQQPQATSIQPQAQSRHSSSPLDPRQSPAASATSLTRSIPRYSATSSDTVQAVAPDLAEARRFGAGAFSPDTAASSTPLPREFEMPCHQGSPMAIHGGGGGRRRQGMVFGDSLGESYESAGSSHPSASSPVPAQHHQQNPRSPQLRPGGSTRPRTRTMDAGLLTQRNPLPRSERQRHRIGSVSSSGSQPLPFEERQTSPPPAASDSDSVGYVPLAPNRQQDSSTPSGKVKEKKSSASNKSLLRRLSSSPTSPVPPPMASVDALAIAVTVQEPTRIVSLMKALCGRMRGEIEYQIEAGGPWHTGFAYIDDDVGCLMCHTGPHGNVTSPFKTLVADLRGCRVLPLENPESGHPSLEIVTAGQPKPRSGEANIILLQPLSAEEWSLWYAALLAWQQITMPGVKTINGSGSVPNVSAGQARPGLRRQGQSTSSTEVTRSSNIIKVGTVMVWDKGPPTTPRQVVQRLSTKDPRSSPLASWRKVSCILHENGEFRLLMENDISVLCIIQLSQLSRHGIQKLDHTVLDQDFCIAIFPMYAETATQLSILRPIYLALDGRVPFEVWFVLLRAFAVPDIYTLEGADTEDSTRELRDFESGQNHETFRIEKNVGVRVTEAKIRLHSVSDTEVPSKASKSEQSDTLAGSYLAEVILDGEVRARTTTRTGTNNPFWREDCDFVDLPPTVRELTIVLKQVIDGHNSGAAETTSTKKGAATDFDGNKEETVCGTVTIALDPLDRGKDHEEWLPIMDEKQQSIGSMLVKIWHAEHVALMAKEYEPLSDLLHRFSTGLTTMISAALPGHLRRLSETFLDIFQASGSASDWLMALVEDEIDGIGSQTSIKKFRFSSRLKSTESTESMFAFTTSSAATNTTTPTPSSSNTDRELFVRDMSKSLAGEANLLFRGNTLLTQSLEFHMRRLGSEYLEDVLRDKIVELNDLDPDCEVDPSRLPHLQHNHHHHHAVSADLDQRWNRLILLTTEVWHRVADSAGRLPAELRLILKYIRAVAEDRYGDFLRSVSYTAVSGFLFLRFICPAILSPKLFGLLRDHPRPRAQRTLTLIAKVLQKMANMSVFGKREEWMEPMNKFLSAQRPVFREYIDQVCDIPTDREVVKGVPPSYSTPLTMLGRLSPTAREGFPCLPYLIDRARSFASLVKLWVDACPSDVKRGQLYDDGELLATFHELCVALQRRADACLAKTERFRNAEASSTVDHLAESLEQATLIESLSHSSAMAMAMGTTRPPGSAGSDGLEDRFAAQRSSKEFRGRREGSGAESRKPSGLRQSSGQGGSISITKGRNGKVGRTILSGIMRIGGRAESPDSKQRK</sequence>
<dbReference type="PROSITE" id="PS00509">
    <property type="entry name" value="RAS_GTPASE_ACTIV_1"/>
    <property type="match status" value="1"/>
</dbReference>
<feature type="compositionally biased region" description="Polar residues" evidence="2">
    <location>
        <begin position="53"/>
        <end position="75"/>
    </location>
</feature>
<dbReference type="GO" id="GO:0007165">
    <property type="term" value="P:signal transduction"/>
    <property type="evidence" value="ECO:0007669"/>
    <property type="project" value="UniProtKB-ARBA"/>
</dbReference>
<dbReference type="PANTHER" id="PTHR10194">
    <property type="entry name" value="RAS GTPASE-ACTIVATING PROTEINS"/>
    <property type="match status" value="1"/>
</dbReference>
<feature type="compositionally biased region" description="Polar residues" evidence="2">
    <location>
        <begin position="448"/>
        <end position="457"/>
    </location>
</feature>
<proteinExistence type="predicted"/>
<dbReference type="InterPro" id="IPR001936">
    <property type="entry name" value="RasGAP_dom"/>
</dbReference>
<dbReference type="Gene3D" id="2.60.40.150">
    <property type="entry name" value="C2 domain"/>
    <property type="match status" value="1"/>
</dbReference>
<dbReference type="PROSITE" id="PS50018">
    <property type="entry name" value="RAS_GTPASE_ACTIV_2"/>
    <property type="match status" value="1"/>
</dbReference>
<dbReference type="Pfam" id="PF00616">
    <property type="entry name" value="RasGAP"/>
    <property type="match status" value="1"/>
</dbReference>
<feature type="region of interest" description="Disordered" evidence="2">
    <location>
        <begin position="1"/>
        <end position="280"/>
    </location>
</feature>
<dbReference type="InterPro" id="IPR008936">
    <property type="entry name" value="Rho_GTPase_activation_prot"/>
</dbReference>
<evidence type="ECO:0000259" key="4">
    <source>
        <dbReference type="PROSITE" id="PS50018"/>
    </source>
</evidence>
<gene>
    <name evidence="5" type="ORF">HIM_06742</name>
</gene>
<dbReference type="InterPro" id="IPR023152">
    <property type="entry name" value="RasGAP_CS"/>
</dbReference>
<feature type="region of interest" description="Disordered" evidence="2">
    <location>
        <begin position="1271"/>
        <end position="1338"/>
    </location>
</feature>
<name>A0A0F8A4M7_9HYPO</name>
<feature type="compositionally biased region" description="Basic and acidic residues" evidence="2">
    <location>
        <begin position="1271"/>
        <end position="1290"/>
    </location>
</feature>
<dbReference type="InterPro" id="IPR035892">
    <property type="entry name" value="C2_domain_sf"/>
</dbReference>
<keyword evidence="1" id="KW-0343">GTPase activation</keyword>
<dbReference type="GO" id="GO:0005096">
    <property type="term" value="F:GTPase activator activity"/>
    <property type="evidence" value="ECO:0007669"/>
    <property type="project" value="UniProtKB-KW"/>
</dbReference>
<accession>A0A0F8A4M7</accession>
<feature type="domain" description="Ras-GAP" evidence="4">
    <location>
        <begin position="898"/>
        <end position="1084"/>
    </location>
</feature>
<feature type="domain" description="C2" evidence="3">
    <location>
        <begin position="616"/>
        <end position="763"/>
    </location>
</feature>
<feature type="compositionally biased region" description="Low complexity" evidence="2">
    <location>
        <begin position="144"/>
        <end position="161"/>
    </location>
</feature>
<feature type="compositionally biased region" description="Low complexity" evidence="2">
    <location>
        <begin position="260"/>
        <end position="275"/>
    </location>
</feature>
<dbReference type="PROSITE" id="PS50004">
    <property type="entry name" value="C2"/>
    <property type="match status" value="1"/>
</dbReference>
<dbReference type="SMART" id="SM00323">
    <property type="entry name" value="RasGAP"/>
    <property type="match status" value="1"/>
</dbReference>
<dbReference type="InterPro" id="IPR001849">
    <property type="entry name" value="PH_domain"/>
</dbReference>